<dbReference type="Proteomes" id="UP000218831">
    <property type="component" value="Unassembled WGS sequence"/>
</dbReference>
<protein>
    <recommendedName>
        <fullName evidence="2">Ribosome-binding factor A</fullName>
    </recommendedName>
</protein>
<dbReference type="Pfam" id="PF02033">
    <property type="entry name" value="RBFA"/>
    <property type="match status" value="1"/>
</dbReference>
<gene>
    <name evidence="2 3" type="primary">rbfA</name>
    <name evidence="3" type="ORF">CK503_09830</name>
</gene>
<dbReference type="EMBL" id="NSKE01000006">
    <property type="protein sequence ID" value="PAU93956.1"/>
    <property type="molecule type" value="Genomic_DNA"/>
</dbReference>
<dbReference type="AlphaFoldDB" id="A0A2A2G878"/>
<keyword evidence="2" id="KW-0963">Cytoplasm</keyword>
<dbReference type="PANTHER" id="PTHR33515:SF1">
    <property type="entry name" value="RIBOSOME-BINDING FACTOR A, CHLOROPLASTIC-RELATED"/>
    <property type="match status" value="1"/>
</dbReference>
<dbReference type="GO" id="GO:0030490">
    <property type="term" value="P:maturation of SSU-rRNA"/>
    <property type="evidence" value="ECO:0007669"/>
    <property type="project" value="UniProtKB-UniRule"/>
</dbReference>
<reference evidence="3 4" key="1">
    <citation type="submission" date="2017-08" db="EMBL/GenBank/DDBJ databases">
        <title>Aliifodinibius alkalisoli sp. nov., isolated from saline alkaline soil.</title>
        <authorList>
            <person name="Liu D."/>
            <person name="Zhang G."/>
        </authorList>
    </citation>
    <scope>NUCLEOTIDE SEQUENCE [LARGE SCALE GENOMIC DNA]</scope>
    <source>
        <strain evidence="3 4">WN023</strain>
    </source>
</reference>
<keyword evidence="4" id="KW-1185">Reference proteome</keyword>
<dbReference type="Gene3D" id="3.30.300.20">
    <property type="match status" value="1"/>
</dbReference>
<dbReference type="GO" id="GO:0043024">
    <property type="term" value="F:ribosomal small subunit binding"/>
    <property type="evidence" value="ECO:0007669"/>
    <property type="project" value="TreeGrafter"/>
</dbReference>
<dbReference type="GO" id="GO:0005829">
    <property type="term" value="C:cytosol"/>
    <property type="evidence" value="ECO:0007669"/>
    <property type="project" value="TreeGrafter"/>
</dbReference>
<name>A0A2A2G878_9BACT</name>
<comment type="similarity">
    <text evidence="2">Belongs to the RbfA family.</text>
</comment>
<evidence type="ECO:0000313" key="4">
    <source>
        <dbReference type="Proteomes" id="UP000218831"/>
    </source>
</evidence>
<dbReference type="InterPro" id="IPR000238">
    <property type="entry name" value="RbfA"/>
</dbReference>
<dbReference type="NCBIfam" id="TIGR00082">
    <property type="entry name" value="rbfA"/>
    <property type="match status" value="1"/>
</dbReference>
<sequence>MSIRTERLSAVIKRDLGKIIQKNYQQSGSFITVTKVDVTPDLLIAKVLLSVYAPGKDEDAIFAYLEEQNAAIRKELASKIRHQVRRIPELHFINDKTAEHVEKMEKLFQKIRKERKQRETNEDDEE</sequence>
<evidence type="ECO:0000256" key="2">
    <source>
        <dbReference type="HAMAP-Rule" id="MF_00003"/>
    </source>
</evidence>
<keyword evidence="1 2" id="KW-0690">Ribosome biogenesis</keyword>
<dbReference type="OrthoDB" id="9811910at2"/>
<organism evidence="3 4">
    <name type="scientific">Fodinibius salipaludis</name>
    <dbReference type="NCBI Taxonomy" id="2032627"/>
    <lineage>
        <taxon>Bacteria</taxon>
        <taxon>Pseudomonadati</taxon>
        <taxon>Balneolota</taxon>
        <taxon>Balneolia</taxon>
        <taxon>Balneolales</taxon>
        <taxon>Balneolaceae</taxon>
        <taxon>Fodinibius</taxon>
    </lineage>
</organism>
<accession>A0A2A2G878</accession>
<comment type="subunit">
    <text evidence="2">Monomer. Binds 30S ribosomal subunits, but not 50S ribosomal subunits or 70S ribosomes.</text>
</comment>
<evidence type="ECO:0000313" key="3">
    <source>
        <dbReference type="EMBL" id="PAU93956.1"/>
    </source>
</evidence>
<evidence type="ECO:0000256" key="1">
    <source>
        <dbReference type="ARBA" id="ARBA00022517"/>
    </source>
</evidence>
<comment type="function">
    <text evidence="2">One of several proteins that assist in the late maturation steps of the functional core of the 30S ribosomal subunit. Associates with free 30S ribosomal subunits (but not with 30S subunits that are part of 70S ribosomes or polysomes). Required for efficient processing of 16S rRNA. May interact with the 5'-terminal helix region of 16S rRNA.</text>
</comment>
<comment type="caution">
    <text evidence="3">The sequence shown here is derived from an EMBL/GenBank/DDBJ whole genome shotgun (WGS) entry which is preliminary data.</text>
</comment>
<dbReference type="PANTHER" id="PTHR33515">
    <property type="entry name" value="RIBOSOME-BINDING FACTOR A, CHLOROPLASTIC-RELATED"/>
    <property type="match status" value="1"/>
</dbReference>
<dbReference type="SUPFAM" id="SSF89919">
    <property type="entry name" value="Ribosome-binding factor A, RbfA"/>
    <property type="match status" value="1"/>
</dbReference>
<dbReference type="RefSeq" id="WP_095606632.1">
    <property type="nucleotide sequence ID" value="NZ_NSKE01000006.1"/>
</dbReference>
<proteinExistence type="inferred from homology"/>
<dbReference type="InterPro" id="IPR015946">
    <property type="entry name" value="KH_dom-like_a/b"/>
</dbReference>
<dbReference type="InterPro" id="IPR023799">
    <property type="entry name" value="RbfA_dom_sf"/>
</dbReference>
<dbReference type="HAMAP" id="MF_00003">
    <property type="entry name" value="RbfA"/>
    <property type="match status" value="1"/>
</dbReference>
<comment type="subcellular location">
    <subcellularLocation>
        <location evidence="2">Cytoplasm</location>
    </subcellularLocation>
</comment>